<feature type="region of interest" description="Disordered" evidence="1">
    <location>
        <begin position="1087"/>
        <end position="1117"/>
    </location>
</feature>
<feature type="compositionally biased region" description="Basic and acidic residues" evidence="1">
    <location>
        <begin position="1462"/>
        <end position="1483"/>
    </location>
</feature>
<sequence>MTKIQPLSKWRWREYTVNLRPAYVQRAFSNPTVRAALSKTGCWVDVQTSTPNADNERLTEKEVSIVRINGPNYKSIAELDTELECTLPAYRYRQNYCAHLPASVSHTKEVMDSFITELSHKRFDRSNDPEFSSDRKSAYITDHIERNKQAANHGLCLNNDINFHNTDRKESATSTDQATVSQTKKSSNRITVTQEMTYETNEISAYGHQALSYTEMDYQCYSIDRNDLSLHPILWADSEPNVMEGSTVSHAGRAEIYGIGCDPCGNLSHSDASFSIKAHFTHKPCVSAEDEQNKSYRALVYSLATEGSMSFAACSKSETSIEMNTRNPKPSQANAEEEKCESIINVSKRAKSPDLKGQFLYWEPTIENPVVQTAYFASRAARLKVAASISVQRAKRTPCNSLRRSISDSETLSAAREPFYIGKRTSLKFPGQEVKTSLARGKEIGSFGRPQPGKGHIRRLTSQTRITPVNTFIDGKMLTSQSSKAENTQTVDKQIDSVSSNRELSQPSTMGSESETVVIYTAVFKSTSCTTTAQTKISIRDQSNTTCSNRASLPNPPTSMKQSPGFNRSVKQETGKSNLADPCEIETSMVDTYQTYLQLESCLSLANSDPSLTKDEAPANGAKVTETLKTEGKNRSDSTKPPTSSQRSKLNTCEKHDTELSIGLIDNVFEPELFSAPEVMEEVRGKSGEDGRSSTQLDVSPAMLRSPGGVYPQRNDDVRFQSWINRGIQQSDGSVQPEVITAVEEMEPFFLKTDKGPQSTDYHKLVEPFSLTAHRSGKPEQKSGLLLWNSLTGCKLGSSREEPEEVHSGMNTAPHVVSSLFRKSSESNKSIPSQNLVERVNPPRHRTSKSGHNDDIRFQKPVVKLKVTPDPLQPADVIQHPVNTNLQEVQDLTTLIAGLNQCTDRPEHHLPPSLDHRSHGGNLNPLGLGAEQRQVSPPREILFQTLGKQCRDDVYLTDKTESGIPTIQDYFSIDTEEYKTSPLNQQPNFGSMHADQMHQDLWRNGETSPTCNRPYVQSPSLHAPEDIVIGTRHGTDMYIPLRIHLDLHFDPLSPNGRLVPFFVSQEDRSVTFPDVAGATVLHQRLMSPQNKSPALAPKTTSASAIRNTNRPGETDNYRLATTSSQHDDLNSFPDPIHETLVVSSPTPMSAGTKTNGHSIPGRVPVFVSDPHSSSVMVNKTPSKATSTLVLQSHDNIIGRPLDHSEEHSVNTDDVIIDRFLVGGSARAPPGPSRYTRMVTKEPTDQTSTLIAPTYQTDSYVHYKPYVGFDQVDPLAKLPHPRPPLIRKNAFRQGEDSSSSLTQINNLLGSALPQQVIRPIPLLEIASDGAESANQTSLHSIPSILTHTFSPDNVTPNPLEPPNSEFTAVAPEASRPPVLETVPGNSEQYLRVDVTQEHAAEQDMNKRRLSARLLMSPSPSQASERKVSIPTSSNRVTARTIKTSQESVSQLMPQFTHNSDTNSEVKPDDEKLPSIPNRPDEHKIRCNTFPSNRPSSSNKWISVVNPTAIANVTSCYAQEFDAFGVPISYCSAIATLYMVSPRENQTACGNLVSLSLVYGHCQINGSPGPTQRRFVRVNSPFGYTSLPSHYTLRVCGDIYQAGDRSRSVVLEVTDCRSVSVPPHETFPPNSNPAGEGTEQMTSETIYTHYGTGWPVWNCTSSEATPCPRSFYENFCSPTMRCHSPHSYVRCFRRCYNSPPTFSLASTVEPSNPMPTTTPDAQLPKQPPVESTETYDGVEYDKNGRVLNAPECVACNGPCKGVFRNTFSHLRSPFVNETPGTPVWHRRITDNVRVRAALSRLNCHLRAFYRRSLLVLQLAAPDTRVLNQCNKLLECIIPSYANRKEYNSRGPHLSAEFLGEDANVSPPRYAVSEHSSWNYYADGLTDSGSHVICPRSRRDFILPPYATQFCSNLNNPYGAEVICARAADRRIRPHSAVSMARRRKGGWDSAVRASSPSCVKKTHIDRRLQKEGIVKCLGWKAVDLNEKIRPPVLVEFSMNSSATPFDGYESGKRSNVVRCEPEKLVEDKTGHNIELSVESVAPQLPGQGEDVLGSKQSSQITKHSEVGDGNNEVFPQSECRKDVRDIKSPTKDVSVCTDECLSAINFLAPTKSMTKTDTTEATTNWMKMAANDKQDDLKSPSSPVRKTDFPSRRSSVEPDRTSKQCSPVIVGVNDTSSFECRKDDTENANTLSQVQTILSHDTSSTRRPRTQLTVSSSTNFDSGQIANHTAPEQNISPPPVDHRNPSNRPPKRLIRMGEMKRGKLSEFTTGGVLTEGHASHDVTTRFLATRLESPNAGHMTVKSDQEKRTQFEAKQCRSSIKSMVNGIDEIPLDNLNICPPEARSSISDVGNPRTSGLQVISSEAERFRIRSCGVQTPFAEAGKSENRQEVLIRLDSDRDSEPPEGRIYRTAVTNPEEEKMAWLSKIGATPDFRRDILSRMLADMFTTSGHINQESKLKRGHFQDPISGGKPPTNGPDRPVERSTMTSPSPYQTIHKSANERDHTSMDKAKQSAGSHTHSGRANLLDGTGSTDLKRGRGYPSSELLKKVVAASGETDDYGCSDNMTEEFENQATEFNELRIQERRKSKDHAKLDPPKSHIPSTWSNDSKRLRICTVQRRVELFRPEFVGQTLHRASQVTSSHTNLFRSTSPPEQVVGYVASVSKPPSPLSRLFGGPLGGNVDSHGTVKSKIIIPPNKAIRTKVPQKRTVLKNSSVQYENTVSPQIESAKAPLTKVNQLNQPSTVDSPERCGSLDTDRDGDRVPVAKRLKLPPDAQTNQKRGEMLQRKATYTSRVTSPTESSSRKIKQKKSSENQRNDPKVHLSNKHPLIAKRDAPPSAPGVVGENRKHERMATQNAPQKKENQFHSLKGLKEKHSVLENKRLGVEKRPKSACKAPWNKSPNPNSKRRSVELSKGSRASTVTPSKRPSKQREKHSDAKPFRDIRKIVDSYLSSSSRASGMSTAYIQQDEGHDLIRKGEPAVIHNRLQMVGLKAPKICISTESSGVTQAGEIWQKSDLNQVQESELNDDYQLPIAQIGKRGSISLPTRRCSSADDNFTHKIDWDLAIAAPAISRIEEDPVKEKSISTTCVSSFRFPSSEIRAVDERLNEAVQGTLTRILFDTADKMCDTDEVKSDEQINLPGVSFVHEDSPDRAREQMNLPALELLHSDKLKWEELQGGDLKPSDLIRMIAARLNDIQLTQSSSRGKMGIRGRKSTHCEGIRYLWCCTPWHRSCSQ</sequence>
<feature type="compositionally biased region" description="Polar residues" evidence="1">
    <location>
        <begin position="1704"/>
        <end position="1718"/>
    </location>
</feature>
<feature type="compositionally biased region" description="Polar residues" evidence="1">
    <location>
        <begin position="2481"/>
        <end position="2494"/>
    </location>
</feature>
<feature type="region of interest" description="Disordered" evidence="1">
    <location>
        <begin position="2128"/>
        <end position="2162"/>
    </location>
</feature>
<feature type="compositionally biased region" description="Polar residues" evidence="1">
    <location>
        <begin position="540"/>
        <end position="566"/>
    </location>
</feature>
<dbReference type="EMBL" id="CAXLJL010000600">
    <property type="protein sequence ID" value="CAL5139252.1"/>
    <property type="molecule type" value="Genomic_DNA"/>
</dbReference>
<dbReference type="Proteomes" id="UP001497525">
    <property type="component" value="Unassembled WGS sequence"/>
</dbReference>
<feature type="region of interest" description="Disordered" evidence="1">
    <location>
        <begin position="2039"/>
        <end position="2073"/>
    </location>
</feature>
<feature type="region of interest" description="Disordered" evidence="1">
    <location>
        <begin position="540"/>
        <end position="580"/>
    </location>
</feature>
<feature type="region of interest" description="Disordered" evidence="1">
    <location>
        <begin position="1348"/>
        <end position="1381"/>
    </location>
</feature>
<feature type="compositionally biased region" description="Polar residues" evidence="1">
    <location>
        <begin position="639"/>
        <end position="651"/>
    </location>
</feature>
<evidence type="ECO:0000313" key="2">
    <source>
        <dbReference type="EMBL" id="CAL5139252.1"/>
    </source>
</evidence>
<feature type="compositionally biased region" description="Basic and acidic residues" evidence="1">
    <location>
        <begin position="2582"/>
        <end position="2594"/>
    </location>
</feature>
<feature type="compositionally biased region" description="Basic and acidic residues" evidence="1">
    <location>
        <begin position="2751"/>
        <end position="2760"/>
    </location>
</feature>
<accession>A0AAV2TV55</accession>
<reference evidence="2" key="1">
    <citation type="submission" date="2024-06" db="EMBL/GenBank/DDBJ databases">
        <authorList>
            <person name="Liu X."/>
            <person name="Lenzi L."/>
            <person name="Haldenby T S."/>
            <person name="Uol C."/>
        </authorList>
    </citation>
    <scope>NUCLEOTIDE SEQUENCE</scope>
</reference>
<feature type="region of interest" description="Disordered" evidence="1">
    <location>
        <begin position="479"/>
        <end position="510"/>
    </location>
</feature>
<feature type="compositionally biased region" description="Basic and acidic residues" evidence="1">
    <location>
        <begin position="2925"/>
        <end position="2937"/>
    </location>
</feature>
<feature type="region of interest" description="Disordered" evidence="1">
    <location>
        <begin position="684"/>
        <end position="712"/>
    </location>
</feature>
<feature type="region of interest" description="Disordered" evidence="1">
    <location>
        <begin position="1704"/>
        <end position="1730"/>
    </location>
</feature>
<gene>
    <name evidence="2" type="ORF">CDAUBV1_LOCUS14285</name>
</gene>
<feature type="region of interest" description="Disordered" evidence="1">
    <location>
        <begin position="2582"/>
        <end position="2602"/>
    </location>
</feature>
<name>A0AAV2TV55_CALDB</name>
<feature type="region of interest" description="Disordered" evidence="1">
    <location>
        <begin position="2195"/>
        <end position="2250"/>
    </location>
</feature>
<feature type="compositionally biased region" description="Polar residues" evidence="1">
    <location>
        <begin position="827"/>
        <end position="836"/>
    </location>
</feature>
<comment type="caution">
    <text evidence="2">The sequence shown here is derived from an EMBL/GenBank/DDBJ whole genome shotgun (WGS) entry which is preliminary data.</text>
</comment>
<feature type="region of interest" description="Disordered" evidence="1">
    <location>
        <begin position="168"/>
        <end position="188"/>
    </location>
</feature>
<feature type="compositionally biased region" description="Polar residues" evidence="1">
    <location>
        <begin position="2208"/>
        <end position="2233"/>
    </location>
</feature>
<feature type="compositionally biased region" description="Basic and acidic residues" evidence="1">
    <location>
        <begin position="2855"/>
        <end position="2885"/>
    </location>
</feature>
<feature type="region of interest" description="Disordered" evidence="1">
    <location>
        <begin position="611"/>
        <end position="654"/>
    </location>
</feature>
<proteinExistence type="predicted"/>
<feature type="compositionally biased region" description="Polar residues" evidence="1">
    <location>
        <begin position="2785"/>
        <end position="2796"/>
    </location>
</feature>
<organism evidence="2 3">
    <name type="scientific">Calicophoron daubneyi</name>
    <name type="common">Rumen fluke</name>
    <name type="synonym">Paramphistomum daubneyi</name>
    <dbReference type="NCBI Taxonomy" id="300641"/>
    <lineage>
        <taxon>Eukaryota</taxon>
        <taxon>Metazoa</taxon>
        <taxon>Spiralia</taxon>
        <taxon>Lophotrochozoa</taxon>
        <taxon>Platyhelminthes</taxon>
        <taxon>Trematoda</taxon>
        <taxon>Digenea</taxon>
        <taxon>Plagiorchiida</taxon>
        <taxon>Pronocephalata</taxon>
        <taxon>Paramphistomoidea</taxon>
        <taxon>Paramphistomidae</taxon>
        <taxon>Calicophoron</taxon>
    </lineage>
</organism>
<evidence type="ECO:0000256" key="1">
    <source>
        <dbReference type="SAM" id="MobiDB-lite"/>
    </source>
</evidence>
<feature type="compositionally biased region" description="Basic and acidic residues" evidence="1">
    <location>
        <begin position="2143"/>
        <end position="2160"/>
    </location>
</feature>
<feature type="compositionally biased region" description="Polar residues" evidence="1">
    <location>
        <begin position="2912"/>
        <end position="2921"/>
    </location>
</feature>
<feature type="compositionally biased region" description="Polar residues" evidence="1">
    <location>
        <begin position="172"/>
        <end position="188"/>
    </location>
</feature>
<feature type="compositionally biased region" description="Basic and acidic residues" evidence="1">
    <location>
        <begin position="2495"/>
        <end position="2508"/>
    </location>
</feature>
<evidence type="ECO:0000313" key="3">
    <source>
        <dbReference type="Proteomes" id="UP001497525"/>
    </source>
</evidence>
<feature type="compositionally biased region" description="Basic and acidic residues" evidence="1">
    <location>
        <begin position="2806"/>
        <end position="2817"/>
    </location>
</feature>
<feature type="region of interest" description="Disordered" evidence="1">
    <location>
        <begin position="1415"/>
        <end position="1436"/>
    </location>
</feature>
<feature type="region of interest" description="Disordered" evidence="1">
    <location>
        <begin position="2450"/>
        <end position="2536"/>
    </location>
</feature>
<feature type="region of interest" description="Disordered" evidence="1">
    <location>
        <begin position="823"/>
        <end position="854"/>
    </location>
</feature>
<feature type="compositionally biased region" description="Polar residues" evidence="1">
    <location>
        <begin position="1087"/>
        <end position="1111"/>
    </location>
</feature>
<protein>
    <submittedName>
        <fullName evidence="2">Uncharacterized protein</fullName>
    </submittedName>
</protein>
<feature type="region of interest" description="Disordered" evidence="1">
    <location>
        <begin position="2735"/>
        <end position="2937"/>
    </location>
</feature>
<feature type="compositionally biased region" description="Basic and acidic residues" evidence="1">
    <location>
        <begin position="626"/>
        <end position="638"/>
    </location>
</feature>
<feature type="region of interest" description="Disordered" evidence="1">
    <location>
        <begin position="1454"/>
        <end position="1490"/>
    </location>
</feature>